<dbReference type="EMBL" id="VMNK01000006">
    <property type="protein sequence ID" value="TVO57500.1"/>
    <property type="molecule type" value="Genomic_DNA"/>
</dbReference>
<evidence type="ECO:0000256" key="2">
    <source>
        <dbReference type="ARBA" id="ARBA00022729"/>
    </source>
</evidence>
<keyword evidence="1 4" id="KW-0813">Transport</keyword>
<dbReference type="GO" id="GO:0015920">
    <property type="term" value="P:lipopolysaccharide transport"/>
    <property type="evidence" value="ECO:0007669"/>
    <property type="project" value="UniProtKB-UniRule"/>
</dbReference>
<keyword evidence="7" id="KW-1185">Reference proteome</keyword>
<evidence type="ECO:0000313" key="7">
    <source>
        <dbReference type="Proteomes" id="UP000319502"/>
    </source>
</evidence>
<organism evidence="6 7">
    <name type="scientific">Denitromonas halophila</name>
    <dbReference type="NCBI Taxonomy" id="1629404"/>
    <lineage>
        <taxon>Bacteria</taxon>
        <taxon>Pseudomonadati</taxon>
        <taxon>Pseudomonadota</taxon>
        <taxon>Betaproteobacteria</taxon>
        <taxon>Rhodocyclales</taxon>
        <taxon>Zoogloeaceae</taxon>
        <taxon>Denitromonas</taxon>
    </lineage>
</organism>
<comment type="similarity">
    <text evidence="4">Belongs to the LptA family.</text>
</comment>
<dbReference type="NCBIfam" id="TIGR03002">
    <property type="entry name" value="outer_YhbN_LptA"/>
    <property type="match status" value="1"/>
</dbReference>
<dbReference type="GO" id="GO:0030288">
    <property type="term" value="C:outer membrane-bounded periplasmic space"/>
    <property type="evidence" value="ECO:0007669"/>
    <property type="project" value="TreeGrafter"/>
</dbReference>
<dbReference type="PANTHER" id="PTHR36504">
    <property type="entry name" value="LIPOPOLYSACCHARIDE EXPORT SYSTEM PROTEIN LPTA"/>
    <property type="match status" value="1"/>
</dbReference>
<comment type="subunit">
    <text evidence="4">Component of the lipopolysaccharide transport and assembly complex.</text>
</comment>
<dbReference type="Pfam" id="PF03968">
    <property type="entry name" value="LptD_N"/>
    <property type="match status" value="1"/>
</dbReference>
<dbReference type="AlphaFoldDB" id="A0A557QX59"/>
<feature type="signal peptide" evidence="4">
    <location>
        <begin position="1"/>
        <end position="21"/>
    </location>
</feature>
<reference evidence="6 7" key="1">
    <citation type="submission" date="2019-07" db="EMBL/GenBank/DDBJ databases">
        <title>The pathways for chlorine oxyanion respiration interact through the shared metabolite chlorate.</title>
        <authorList>
            <person name="Barnum T.P."/>
            <person name="Cheng Y."/>
            <person name="Hill K.A."/>
            <person name="Lucas L.N."/>
            <person name="Carlson H.K."/>
            <person name="Coates J.D."/>
        </authorList>
    </citation>
    <scope>NUCLEOTIDE SEQUENCE [LARGE SCALE GENOMIC DNA]</scope>
    <source>
        <strain evidence="6 7">SFB-3</strain>
    </source>
</reference>
<dbReference type="InterPro" id="IPR052037">
    <property type="entry name" value="LPS_export_LptA"/>
</dbReference>
<evidence type="ECO:0000256" key="4">
    <source>
        <dbReference type="HAMAP-Rule" id="MF_01914"/>
    </source>
</evidence>
<proteinExistence type="inferred from homology"/>
<protein>
    <recommendedName>
        <fullName evidence="4">Lipopolysaccharide export system protein LptA</fullName>
    </recommendedName>
</protein>
<dbReference type="GO" id="GO:0043165">
    <property type="term" value="P:Gram-negative-bacterium-type cell outer membrane assembly"/>
    <property type="evidence" value="ECO:0007669"/>
    <property type="project" value="UniProtKB-UniRule"/>
</dbReference>
<keyword evidence="3 4" id="KW-0574">Periplasm</keyword>
<feature type="chain" id="PRO_5022274070" description="Lipopolysaccharide export system protein LptA" evidence="4">
    <location>
        <begin position="22"/>
        <end position="174"/>
    </location>
</feature>
<evidence type="ECO:0000256" key="1">
    <source>
        <dbReference type="ARBA" id="ARBA00022448"/>
    </source>
</evidence>
<feature type="domain" description="Organic solvent tolerance-like N-terminal" evidence="5">
    <location>
        <begin position="31"/>
        <end position="143"/>
    </location>
</feature>
<dbReference type="InterPro" id="IPR014340">
    <property type="entry name" value="LptA"/>
</dbReference>
<comment type="function">
    <text evidence="4">Involved in the assembly of lipopolysaccharide (LPS). Required for the translocation of LPS from the inner membrane to the outer membrane.</text>
</comment>
<accession>A0A557QX59</accession>
<evidence type="ECO:0000256" key="3">
    <source>
        <dbReference type="ARBA" id="ARBA00022764"/>
    </source>
</evidence>
<dbReference type="PANTHER" id="PTHR36504:SF1">
    <property type="entry name" value="LIPOPOLYSACCHARIDE EXPORT SYSTEM PROTEIN LPTA"/>
    <property type="match status" value="1"/>
</dbReference>
<dbReference type="InterPro" id="IPR005653">
    <property type="entry name" value="OstA-like_N"/>
</dbReference>
<comment type="subcellular location">
    <subcellularLocation>
        <location evidence="4">Periplasm</location>
    </subcellularLocation>
</comment>
<evidence type="ECO:0000313" key="6">
    <source>
        <dbReference type="EMBL" id="TVO57500.1"/>
    </source>
</evidence>
<keyword evidence="2 4" id="KW-0732">Signal</keyword>
<dbReference type="GO" id="GO:0017089">
    <property type="term" value="F:glycolipid transfer activity"/>
    <property type="evidence" value="ECO:0007669"/>
    <property type="project" value="TreeGrafter"/>
</dbReference>
<dbReference type="GO" id="GO:0009279">
    <property type="term" value="C:cell outer membrane"/>
    <property type="evidence" value="ECO:0007669"/>
    <property type="project" value="TreeGrafter"/>
</dbReference>
<evidence type="ECO:0000259" key="5">
    <source>
        <dbReference type="Pfam" id="PF03968"/>
    </source>
</evidence>
<dbReference type="RefSeq" id="WP_144308975.1">
    <property type="nucleotide sequence ID" value="NZ_VMNK01000006.1"/>
</dbReference>
<gene>
    <name evidence="4 6" type="primary">lptA</name>
    <name evidence="6" type="ORF">FHP91_07430</name>
</gene>
<dbReference type="GO" id="GO:0001530">
    <property type="term" value="F:lipopolysaccharide binding"/>
    <property type="evidence" value="ECO:0007669"/>
    <property type="project" value="InterPro"/>
</dbReference>
<dbReference type="Proteomes" id="UP000319502">
    <property type="component" value="Unassembled WGS sequence"/>
</dbReference>
<dbReference type="OrthoDB" id="5294855at2"/>
<name>A0A557QX59_9RHOO</name>
<dbReference type="HAMAP" id="MF_01914">
    <property type="entry name" value="LPS_assembly_LptA"/>
    <property type="match status" value="1"/>
</dbReference>
<sequence precursor="true">MNTRLCLLALTASLWAGHAIAERGDRSQPVNIEADKVTVDERKKIHLFEGKVVLTQGTLEIRGDTLTVTQDADGFQKGVATSHGKGLARFKQKRDGTGDYVNGTAERIEYDGRTQMTHFYIRAHVTSGKDEVQGEFIEYDGYTGQYVVTNSGSKSANTGGSSRVRAVIQPKTTQ</sequence>
<comment type="caution">
    <text evidence="6">The sequence shown here is derived from an EMBL/GenBank/DDBJ whole genome shotgun (WGS) entry which is preliminary data.</text>
</comment>
<dbReference type="Gene3D" id="2.60.450.10">
    <property type="entry name" value="Lipopolysaccharide (LPS) transport protein A like domain"/>
    <property type="match status" value="1"/>
</dbReference>